<evidence type="ECO:0000259" key="2">
    <source>
        <dbReference type="Pfam" id="PF14372"/>
    </source>
</evidence>
<dbReference type="Proteomes" id="UP001281410">
    <property type="component" value="Unassembled WGS sequence"/>
</dbReference>
<dbReference type="GO" id="GO:0003677">
    <property type="term" value="F:DNA binding"/>
    <property type="evidence" value="ECO:0007669"/>
    <property type="project" value="InterPro"/>
</dbReference>
<dbReference type="Pfam" id="PF14372">
    <property type="entry name" value="hAT-like_RNase-H"/>
    <property type="match status" value="1"/>
</dbReference>
<keyword evidence="4" id="KW-1185">Reference proteome</keyword>
<dbReference type="Pfam" id="PF05699">
    <property type="entry name" value="Dimer_Tnp_hAT"/>
    <property type="match status" value="1"/>
</dbReference>
<evidence type="ECO:0000313" key="4">
    <source>
        <dbReference type="Proteomes" id="UP001281410"/>
    </source>
</evidence>
<proteinExistence type="predicted"/>
<protein>
    <recommendedName>
        <fullName evidence="5">Zinc finger BED domain-containing protein RICESLEEPER 2-like</fullName>
    </recommendedName>
</protein>
<dbReference type="InterPro" id="IPR012337">
    <property type="entry name" value="RNaseH-like_sf"/>
</dbReference>
<dbReference type="SUPFAM" id="SSF53098">
    <property type="entry name" value="Ribonuclease H-like"/>
    <property type="match status" value="1"/>
</dbReference>
<organism evidence="3 4">
    <name type="scientific">Dipteronia sinensis</name>
    <dbReference type="NCBI Taxonomy" id="43782"/>
    <lineage>
        <taxon>Eukaryota</taxon>
        <taxon>Viridiplantae</taxon>
        <taxon>Streptophyta</taxon>
        <taxon>Embryophyta</taxon>
        <taxon>Tracheophyta</taxon>
        <taxon>Spermatophyta</taxon>
        <taxon>Magnoliopsida</taxon>
        <taxon>eudicotyledons</taxon>
        <taxon>Gunneridae</taxon>
        <taxon>Pentapetalae</taxon>
        <taxon>rosids</taxon>
        <taxon>malvids</taxon>
        <taxon>Sapindales</taxon>
        <taxon>Sapindaceae</taxon>
        <taxon>Hippocastanoideae</taxon>
        <taxon>Acereae</taxon>
        <taxon>Dipteronia</taxon>
    </lineage>
</organism>
<sequence length="385" mass="45052">MRCCVNIVNSIVVEGLKDMCHSIACIPNAVRFVNSSHVRFQKFRACVEHEKAFDRLEEEDGNYVSYFLEDISEKTEQRSPKCDDWKKVCLFVKFLKIFHYATLKLNASLPFNSNLYFHEMCEIQTDLAILSRNQETTMASNMKKIFDKYWGSIDKIIKLLIISVVLDPHYKLQYVSFCFRDRNDNERAQEMKKEIKDLLLRLYGFYSALENYNSNGAQSLSAEKLSTEVGMIKEKYEGDEHVSHRCKFRKLVESQDWTETSNEIDRYLLEPIEFADDDKFDILLWWKMNYLKYQILSDIAKDMFAIPISTMSSESIFNTERQVLDSFRSSLSPKMLEALICSQNWLQSCCFPTNNDVSIFEEMEFYESLESECAGLTSTTEMAID</sequence>
<evidence type="ECO:0000313" key="3">
    <source>
        <dbReference type="EMBL" id="KAK3211090.1"/>
    </source>
</evidence>
<comment type="caution">
    <text evidence="3">The sequence shown here is derived from an EMBL/GenBank/DDBJ whole genome shotgun (WGS) entry which is preliminary data.</text>
</comment>
<gene>
    <name evidence="3" type="ORF">Dsin_015796</name>
</gene>
<evidence type="ECO:0008006" key="5">
    <source>
        <dbReference type="Google" id="ProtNLM"/>
    </source>
</evidence>
<feature type="domain" description="hAT-like transposase RNase-H fold" evidence="2">
    <location>
        <begin position="113"/>
        <end position="206"/>
    </location>
</feature>
<dbReference type="InterPro" id="IPR025525">
    <property type="entry name" value="hAT-like_transposase_RNase-H"/>
</dbReference>
<dbReference type="AlphaFoldDB" id="A0AAE0AD85"/>
<dbReference type="GO" id="GO:0046983">
    <property type="term" value="F:protein dimerization activity"/>
    <property type="evidence" value="ECO:0007669"/>
    <property type="project" value="InterPro"/>
</dbReference>
<dbReference type="PANTHER" id="PTHR23272">
    <property type="entry name" value="BED FINGER-RELATED"/>
    <property type="match status" value="1"/>
</dbReference>
<reference evidence="3" key="1">
    <citation type="journal article" date="2023" name="Plant J.">
        <title>Genome sequences and population genomics provide insights into the demographic history, inbreeding, and mutation load of two 'living fossil' tree species of Dipteronia.</title>
        <authorList>
            <person name="Feng Y."/>
            <person name="Comes H.P."/>
            <person name="Chen J."/>
            <person name="Zhu S."/>
            <person name="Lu R."/>
            <person name="Zhang X."/>
            <person name="Li P."/>
            <person name="Qiu J."/>
            <person name="Olsen K.M."/>
            <person name="Qiu Y."/>
        </authorList>
    </citation>
    <scope>NUCLEOTIDE SEQUENCE</scope>
    <source>
        <strain evidence="3">NBL</strain>
    </source>
</reference>
<evidence type="ECO:0000259" key="1">
    <source>
        <dbReference type="Pfam" id="PF05699"/>
    </source>
</evidence>
<dbReference type="EMBL" id="JANJYJ010000005">
    <property type="protein sequence ID" value="KAK3211090.1"/>
    <property type="molecule type" value="Genomic_DNA"/>
</dbReference>
<dbReference type="PANTHER" id="PTHR23272:SF193">
    <property type="entry name" value="OS07G0624100 PROTEIN"/>
    <property type="match status" value="1"/>
</dbReference>
<name>A0AAE0AD85_9ROSI</name>
<dbReference type="InterPro" id="IPR008906">
    <property type="entry name" value="HATC_C_dom"/>
</dbReference>
<feature type="domain" description="HAT C-terminal dimerisation" evidence="1">
    <location>
        <begin position="263"/>
        <end position="346"/>
    </location>
</feature>
<accession>A0AAE0AD85</accession>